<evidence type="ECO:0000259" key="12">
    <source>
        <dbReference type="PROSITE" id="PS51674"/>
    </source>
</evidence>
<evidence type="ECO:0000256" key="5">
    <source>
        <dbReference type="ARBA" id="ARBA00023004"/>
    </source>
</evidence>
<sequence length="265" mass="29747">MRDLVPALPARRRIEQLRAQKWTYARISRESGVGLYTVRGIAIGCGHGFGAWQHVTRDASDRILALEVPPENDITAIPLPPEEWQEQAACRSHDPELWWSPLAKDQRDAQEICVLDCPVRRECGLTALAKDERFGIWAGHDMSNARDMRSLASALGVPAPHRPRTRKAKMLTRQCVDCGAEFQVRSDRDRDQCRPCNAGLMPAAQVREFIVELIAQGRTHQQIAEMAGEPVTKYWVTNMAAGRYQRTSVEYAERLFAISSVAVAS</sequence>
<keyword evidence="11" id="KW-0963">Cytoplasm</keyword>
<dbReference type="PROSITE" id="PS51674">
    <property type="entry name" value="4FE4S_WBL"/>
    <property type="match status" value="1"/>
</dbReference>
<keyword evidence="8 11" id="KW-0238">DNA-binding</keyword>
<keyword evidence="6 11" id="KW-0411">Iron-sulfur</keyword>
<protein>
    <recommendedName>
        <fullName evidence="11">Transcriptional regulator WhiB</fullName>
    </recommendedName>
</protein>
<dbReference type="InterPro" id="IPR034768">
    <property type="entry name" value="4FE4S_WBL"/>
</dbReference>
<dbReference type="Proteomes" id="UP001551658">
    <property type="component" value="Unassembled WGS sequence"/>
</dbReference>
<evidence type="ECO:0000256" key="7">
    <source>
        <dbReference type="ARBA" id="ARBA00023015"/>
    </source>
</evidence>
<comment type="subcellular location">
    <subcellularLocation>
        <location evidence="1 11">Cytoplasm</location>
    </subcellularLocation>
</comment>
<accession>A0ABV3FIM4</accession>
<evidence type="ECO:0000256" key="2">
    <source>
        <dbReference type="ARBA" id="ARBA00006597"/>
    </source>
</evidence>
<evidence type="ECO:0000313" key="14">
    <source>
        <dbReference type="Proteomes" id="UP001551658"/>
    </source>
</evidence>
<dbReference type="Pfam" id="PF02467">
    <property type="entry name" value="Whib"/>
    <property type="match status" value="1"/>
</dbReference>
<keyword evidence="5 11" id="KW-0408">Iron</keyword>
<organism evidence="13 14">
    <name type="scientific">Nocardia fusca</name>
    <dbReference type="NCBI Taxonomy" id="941183"/>
    <lineage>
        <taxon>Bacteria</taxon>
        <taxon>Bacillati</taxon>
        <taxon>Actinomycetota</taxon>
        <taxon>Actinomycetes</taxon>
        <taxon>Mycobacteriales</taxon>
        <taxon>Nocardiaceae</taxon>
        <taxon>Nocardia</taxon>
    </lineage>
</organism>
<evidence type="ECO:0000256" key="3">
    <source>
        <dbReference type="ARBA" id="ARBA00022485"/>
    </source>
</evidence>
<evidence type="ECO:0000256" key="8">
    <source>
        <dbReference type="ARBA" id="ARBA00023125"/>
    </source>
</evidence>
<feature type="binding site" evidence="11">
    <location>
        <position position="113"/>
    </location>
    <ligand>
        <name>[4Fe-4S] cluster</name>
        <dbReference type="ChEBI" id="CHEBI:49883"/>
    </ligand>
</feature>
<feature type="binding site" evidence="11">
    <location>
        <position position="117"/>
    </location>
    <ligand>
        <name>[4Fe-4S] cluster</name>
        <dbReference type="ChEBI" id="CHEBI:49883"/>
    </ligand>
</feature>
<keyword evidence="3 11" id="KW-0004">4Fe-4S</keyword>
<comment type="function">
    <text evidence="11">Acts as a transcriptional regulator. Probably redox-responsive. The apo- but not holo-form probably binds DNA.</text>
</comment>
<comment type="PTM">
    <text evidence="11">Upon Fe-S cluster removal intramolecular disulfide bonds are formed.</text>
</comment>
<dbReference type="RefSeq" id="WP_357987306.1">
    <property type="nucleotide sequence ID" value="NZ_JBFAIH010000031.1"/>
</dbReference>
<evidence type="ECO:0000256" key="9">
    <source>
        <dbReference type="ARBA" id="ARBA00023157"/>
    </source>
</evidence>
<evidence type="ECO:0000256" key="6">
    <source>
        <dbReference type="ARBA" id="ARBA00023014"/>
    </source>
</evidence>
<feature type="binding site" evidence="11">
    <location>
        <position position="123"/>
    </location>
    <ligand>
        <name>[4Fe-4S] cluster</name>
        <dbReference type="ChEBI" id="CHEBI:49883"/>
    </ligand>
</feature>
<keyword evidence="4 11" id="KW-0479">Metal-binding</keyword>
<feature type="domain" description="4Fe-4S Wbl-type" evidence="12">
    <location>
        <begin position="89"/>
        <end position="147"/>
    </location>
</feature>
<dbReference type="InterPro" id="IPR003482">
    <property type="entry name" value="Whib"/>
</dbReference>
<dbReference type="EMBL" id="JBFAIH010000031">
    <property type="protein sequence ID" value="MEV0367556.1"/>
    <property type="molecule type" value="Genomic_DNA"/>
</dbReference>
<evidence type="ECO:0000256" key="4">
    <source>
        <dbReference type="ARBA" id="ARBA00022723"/>
    </source>
</evidence>
<proteinExistence type="inferred from homology"/>
<comment type="similarity">
    <text evidence="2 11">Belongs to the WhiB family.</text>
</comment>
<keyword evidence="9 11" id="KW-1015">Disulfide bond</keyword>
<gene>
    <name evidence="11" type="primary">whiB</name>
    <name evidence="13" type="ORF">AB0H72_33205</name>
</gene>
<reference evidence="13 14" key="1">
    <citation type="submission" date="2024-06" db="EMBL/GenBank/DDBJ databases">
        <title>The Natural Products Discovery Center: Release of the First 8490 Sequenced Strains for Exploring Actinobacteria Biosynthetic Diversity.</title>
        <authorList>
            <person name="Kalkreuter E."/>
            <person name="Kautsar S.A."/>
            <person name="Yang D."/>
            <person name="Bader C.D."/>
            <person name="Teijaro C.N."/>
            <person name="Fluegel L."/>
            <person name="Davis C.M."/>
            <person name="Simpson J.R."/>
            <person name="Lauterbach L."/>
            <person name="Steele A.D."/>
            <person name="Gui C."/>
            <person name="Meng S."/>
            <person name="Li G."/>
            <person name="Viehrig K."/>
            <person name="Ye F."/>
            <person name="Su P."/>
            <person name="Kiefer A.F."/>
            <person name="Nichols A."/>
            <person name="Cepeda A.J."/>
            <person name="Yan W."/>
            <person name="Fan B."/>
            <person name="Jiang Y."/>
            <person name="Adhikari A."/>
            <person name="Zheng C.-J."/>
            <person name="Schuster L."/>
            <person name="Cowan T.M."/>
            <person name="Smanski M.J."/>
            <person name="Chevrette M.G."/>
            <person name="De Carvalho L.P.S."/>
            <person name="Shen B."/>
        </authorList>
    </citation>
    <scope>NUCLEOTIDE SEQUENCE [LARGE SCALE GENOMIC DNA]</scope>
    <source>
        <strain evidence="13 14">NPDC050671</strain>
    </source>
</reference>
<evidence type="ECO:0000256" key="11">
    <source>
        <dbReference type="HAMAP-Rule" id="MF_01479"/>
    </source>
</evidence>
<comment type="cofactor">
    <cofactor evidence="11">
        <name>[4Fe-4S] cluster</name>
        <dbReference type="ChEBI" id="CHEBI:49883"/>
    </cofactor>
    <text evidence="11">Binds 1 [4Fe-4S] cluster per subunit. Following nitrosylation of the [4Fe-4S] cluster binds 1 [4Fe-8(NO)] cluster per subunit.</text>
</comment>
<evidence type="ECO:0000256" key="1">
    <source>
        <dbReference type="ARBA" id="ARBA00004496"/>
    </source>
</evidence>
<keyword evidence="7 11" id="KW-0805">Transcription regulation</keyword>
<feature type="binding site" evidence="11">
    <location>
        <position position="90"/>
    </location>
    <ligand>
        <name>[4Fe-4S] cluster</name>
        <dbReference type="ChEBI" id="CHEBI:49883"/>
    </ligand>
</feature>
<dbReference type="PANTHER" id="PTHR38839:SF4">
    <property type="entry name" value="TRANSCRIPTIONAL REGULATOR WHIB"/>
    <property type="match status" value="1"/>
</dbReference>
<keyword evidence="14" id="KW-1185">Reference proteome</keyword>
<evidence type="ECO:0000256" key="10">
    <source>
        <dbReference type="ARBA" id="ARBA00023163"/>
    </source>
</evidence>
<comment type="caution">
    <text evidence="13">The sequence shown here is derived from an EMBL/GenBank/DDBJ whole genome shotgun (WGS) entry which is preliminary data.</text>
</comment>
<dbReference type="HAMAP" id="MF_01479">
    <property type="entry name" value="WhiB"/>
    <property type="match status" value="1"/>
</dbReference>
<evidence type="ECO:0000313" key="13">
    <source>
        <dbReference type="EMBL" id="MEV0367556.1"/>
    </source>
</evidence>
<dbReference type="PANTHER" id="PTHR38839">
    <property type="entry name" value="TRANSCRIPTIONAL REGULATOR WHID-RELATED"/>
    <property type="match status" value="1"/>
</dbReference>
<comment type="PTM">
    <text evidence="11">The Fe-S cluster can be nitrosylated by nitric oxide (NO).</text>
</comment>
<keyword evidence="10 11" id="KW-0804">Transcription</keyword>
<name>A0ABV3FIM4_9NOCA</name>